<proteinExistence type="predicted"/>
<dbReference type="Proteomes" id="UP000268857">
    <property type="component" value="Unassembled WGS sequence"/>
</dbReference>
<comment type="caution">
    <text evidence="1">The sequence shown here is derived from an EMBL/GenBank/DDBJ whole genome shotgun (WGS) entry which is preliminary data.</text>
</comment>
<organism evidence="1 2">
    <name type="scientific">Chlorogloeopsis fritschii PCC 6912</name>
    <dbReference type="NCBI Taxonomy" id="211165"/>
    <lineage>
        <taxon>Bacteria</taxon>
        <taxon>Bacillati</taxon>
        <taxon>Cyanobacteriota</taxon>
        <taxon>Cyanophyceae</taxon>
        <taxon>Nostocales</taxon>
        <taxon>Chlorogloeopsidaceae</taxon>
        <taxon>Chlorogloeopsis</taxon>
    </lineage>
</organism>
<evidence type="ECO:0000313" key="1">
    <source>
        <dbReference type="EMBL" id="RUR83333.1"/>
    </source>
</evidence>
<dbReference type="SUPFAM" id="SSF82602">
    <property type="entry name" value="Nuclease A inhibitor (NuiA)"/>
    <property type="match status" value="1"/>
</dbReference>
<dbReference type="STRING" id="211165.GCA_000317285_04704"/>
<sequence length="234" mass="27016">MSRKYTEIIDFFNSHLKTLEIYLVSNLGEEGSDIRKEAVKKSRIGNPQLYSLSVDQLHEPYKRGEISIEQEAFHIIVGETFEGEWLGIAPKMSCDRTKRGGQRFLLAEPLVTENTINIKQNLSELILDLKFSVVECMAFYRKEKTIVEAGSIKQELLYRLLGSVGFFRAFTFEDYCNEDRSNSNQFRLLDEFLRSNLTNLQEYIVGLNARYFIYSVGQTEEKDVLGVSTMATWT</sequence>
<evidence type="ECO:0000313" key="2">
    <source>
        <dbReference type="Proteomes" id="UP000268857"/>
    </source>
</evidence>
<dbReference type="InterPro" id="IPR036587">
    <property type="entry name" value="NucleaseA_inhib-like_sf"/>
</dbReference>
<dbReference type="Gene3D" id="3.40.1460.10">
    <property type="entry name" value="Nuclease A inhibitor-like"/>
    <property type="match status" value="1"/>
</dbReference>
<keyword evidence="2" id="KW-1185">Reference proteome</keyword>
<dbReference type="EMBL" id="RSCJ01000007">
    <property type="protein sequence ID" value="RUR83333.1"/>
    <property type="molecule type" value="Genomic_DNA"/>
</dbReference>
<reference evidence="1 2" key="1">
    <citation type="journal article" date="2019" name="Genome Biol. Evol.">
        <title>Day and night: Metabolic profiles and evolutionary relationships of six axenic non-marine cyanobacteria.</title>
        <authorList>
            <person name="Will S.E."/>
            <person name="Henke P."/>
            <person name="Boedeker C."/>
            <person name="Huang S."/>
            <person name="Brinkmann H."/>
            <person name="Rohde M."/>
            <person name="Jarek M."/>
            <person name="Friedl T."/>
            <person name="Seufert S."/>
            <person name="Schumacher M."/>
            <person name="Overmann J."/>
            <person name="Neumann-Schaal M."/>
            <person name="Petersen J."/>
        </authorList>
    </citation>
    <scope>NUCLEOTIDE SEQUENCE [LARGE SCALE GENOMIC DNA]</scope>
    <source>
        <strain evidence="1 2">PCC 6912</strain>
    </source>
</reference>
<dbReference type="InterPro" id="IPR012489">
    <property type="entry name" value="NucleaseA_inhib-like"/>
</dbReference>
<dbReference type="Pfam" id="PF07924">
    <property type="entry name" value="NuiA"/>
    <property type="match status" value="1"/>
</dbReference>
<accession>A0A433NKK3</accession>
<protein>
    <submittedName>
        <fullName evidence="1">Uncharacterized protein</fullName>
    </submittedName>
</protein>
<name>A0A433NKK3_CHLFR</name>
<gene>
    <name evidence="1" type="ORF">PCC6912_21660</name>
</gene>
<dbReference type="AlphaFoldDB" id="A0A433NKK3"/>